<feature type="domain" description="Clu" evidence="3">
    <location>
        <begin position="160"/>
        <end position="441"/>
    </location>
</feature>
<proteinExistence type="predicted"/>
<dbReference type="InterPro" id="IPR011990">
    <property type="entry name" value="TPR-like_helical_dom_sf"/>
</dbReference>
<evidence type="ECO:0000313" key="4">
    <source>
        <dbReference type="EMBL" id="GMH77216.1"/>
    </source>
</evidence>
<feature type="compositionally biased region" description="Basic and acidic residues" evidence="2">
    <location>
        <begin position="580"/>
        <end position="591"/>
    </location>
</feature>
<dbReference type="Pfam" id="PF13236">
    <property type="entry name" value="CLU"/>
    <property type="match status" value="1"/>
</dbReference>
<accession>A0A9W7AT88</accession>
<dbReference type="AlphaFoldDB" id="A0A9W7AT88"/>
<dbReference type="OrthoDB" id="626167at2759"/>
<keyword evidence="1" id="KW-0963">Cytoplasm</keyword>
<dbReference type="SUPFAM" id="SSF50729">
    <property type="entry name" value="PH domain-like"/>
    <property type="match status" value="1"/>
</dbReference>
<protein>
    <recommendedName>
        <fullName evidence="3">Clu domain-containing protein</fullName>
    </recommendedName>
</protein>
<evidence type="ECO:0000256" key="1">
    <source>
        <dbReference type="ARBA" id="ARBA00022490"/>
    </source>
</evidence>
<feature type="compositionally biased region" description="Basic and acidic residues" evidence="2">
    <location>
        <begin position="1109"/>
        <end position="1123"/>
    </location>
</feature>
<dbReference type="SUPFAM" id="SSF48452">
    <property type="entry name" value="TPR-like"/>
    <property type="match status" value="2"/>
</dbReference>
<comment type="caution">
    <text evidence="4">The sequence shown here is derived from an EMBL/GenBank/DDBJ whole genome shotgun (WGS) entry which is preliminary data.</text>
</comment>
<evidence type="ECO:0000313" key="5">
    <source>
        <dbReference type="Proteomes" id="UP001165082"/>
    </source>
</evidence>
<dbReference type="InterPro" id="IPR027523">
    <property type="entry name" value="CLU_prot"/>
</dbReference>
<dbReference type="InterPro" id="IPR033646">
    <property type="entry name" value="CLU-central"/>
</dbReference>
<evidence type="ECO:0000256" key="2">
    <source>
        <dbReference type="SAM" id="MobiDB-lite"/>
    </source>
</evidence>
<feature type="region of interest" description="Disordered" evidence="2">
    <location>
        <begin position="571"/>
        <end position="591"/>
    </location>
</feature>
<dbReference type="InterPro" id="IPR025697">
    <property type="entry name" value="CLU_dom"/>
</dbReference>
<sequence>MIPAPAARNNNKQQTSEVTNLQQIKGAWHSVAPPMGQQLPQQAELHEESYSSEMKGYLLFREESIHIDSNQKWVKIFVEAANGTLTIASDNEDGPGAEYSLAKYGRNFMFVVESVMRKTRLTFAAGNQAELERWLKYLSKQVMRKNISLRALAGDSSSQDEEAKQYQQLAQQPDIVIDPTSISDDEWNEKYQAAVLLEENCLEASVQKGLTISSLVGTFLNTARHVSQTIVYEFALPARLQTVKKLALVDENGASSNEELYYHQGLLFRLCQQPSSDNDIEPGPQRRRALAVGDNIQRKVAGNELRCTRWAQQAATAVYRGQCENQDYENPYPICSPLSCITDVCGLRFLVMCVPPVDEQQTLMYGRIAPNSPFISEEEHLHEQIKLICRMMNLKAHYVDTLNGDVEKVSSGHDFQAHSCSDNRGYMMNLAKASPPDLPLPKTNQILTHQLRPEFVQLYNKPLSADSFRNDTRDMVDAPANDEECIDASTYLRKHTIPAFVAALDALSVTPTDSYSLTSEMHERGINIRYLGYIFELTKLPHVKGMVLSEATARVAKHILSQAARAISRKAKAEMSQAEQRGRSRDEDFQEHNNKLRSSIATSILDFLNLLMGSSEETDVFWEKMVLPLIQSKFNLEVEMPKRRFVAIHMPQLLYAIQHHCSILLADRMDYDFSTENPFTAADVKSFNTKVKWEPNDQIEAFSIASRAEQFIASGNHAKALQALNLALSMHNACFSFSLNNDSKRTDIMNQIALAYYKCGEYKDSVEVCKKVLQTTQSHSMGAAKAHMTSMMALFKLKQHSASSKCFQKSKDCCLWSSGPGHPFILELHSSLADHFYEQSDFESAALYLHLALKDAKKVLGSRHSLVALLYSKIGILLANRGDVKNATVSLKTALELFEKYQNSAEMSLNSAAMHFSLAEVMAQSGKFDDAMQYASKAIRTRVEFRSKGHPDVIESYVQVARLYENMGNIVEGISNYEKALASLKKNKGDTDSAKKVQRLSKKVLSLEVRNQPLSMRTMLQTAILKHPALVSGSQAQIETMSYVLKMLYVTAPSSYLRLLLDFVSSVNGDESKLPRLPSDEDFDGAPPSPAAQLACLASLAAEGEGEEEKNISEKEEMMRRNESISAQYQRKDSMMRIYGGYNLA</sequence>
<dbReference type="Proteomes" id="UP001165082">
    <property type="component" value="Unassembled WGS sequence"/>
</dbReference>
<feature type="region of interest" description="Disordered" evidence="2">
    <location>
        <begin position="1103"/>
        <end position="1127"/>
    </location>
</feature>
<reference evidence="4" key="1">
    <citation type="submission" date="2022-07" db="EMBL/GenBank/DDBJ databases">
        <title>Genome analysis of Parmales, a sister group of diatoms, reveals the evolutionary specialization of diatoms from phago-mixotrophs to photoautotrophs.</title>
        <authorList>
            <person name="Ban H."/>
            <person name="Sato S."/>
            <person name="Yoshikawa S."/>
            <person name="Kazumasa Y."/>
            <person name="Nakamura Y."/>
            <person name="Ichinomiya M."/>
            <person name="Saitoh K."/>
            <person name="Sato N."/>
            <person name="Blanc-Mathieu R."/>
            <person name="Endo H."/>
            <person name="Kuwata A."/>
            <person name="Ogata H."/>
        </authorList>
    </citation>
    <scope>NUCLEOTIDE SEQUENCE</scope>
</reference>
<dbReference type="Gene3D" id="1.25.40.10">
    <property type="entry name" value="Tetratricopeptide repeat domain"/>
    <property type="match status" value="2"/>
</dbReference>
<gene>
    <name evidence="4" type="ORF">TrRE_jg3140</name>
</gene>
<dbReference type="Pfam" id="PF13374">
    <property type="entry name" value="TPR_10"/>
    <property type="match status" value="1"/>
</dbReference>
<dbReference type="EMBL" id="BRXZ01001718">
    <property type="protein sequence ID" value="GMH77216.1"/>
    <property type="molecule type" value="Genomic_DNA"/>
</dbReference>
<dbReference type="InterPro" id="IPR019734">
    <property type="entry name" value="TPR_rpt"/>
</dbReference>
<keyword evidence="5" id="KW-1185">Reference proteome</keyword>
<dbReference type="PANTHER" id="PTHR12601">
    <property type="entry name" value="EUKARYOTIC TRANSLATION INITIATION FACTOR 3 SUBUNIT EIF-3"/>
    <property type="match status" value="1"/>
</dbReference>
<dbReference type="CDD" id="cd15466">
    <property type="entry name" value="CLU-central"/>
    <property type="match status" value="1"/>
</dbReference>
<organism evidence="4 5">
    <name type="scientific">Triparma retinervis</name>
    <dbReference type="NCBI Taxonomy" id="2557542"/>
    <lineage>
        <taxon>Eukaryota</taxon>
        <taxon>Sar</taxon>
        <taxon>Stramenopiles</taxon>
        <taxon>Ochrophyta</taxon>
        <taxon>Bolidophyceae</taxon>
        <taxon>Parmales</taxon>
        <taxon>Triparmaceae</taxon>
        <taxon>Triparma</taxon>
    </lineage>
</organism>
<evidence type="ECO:0000259" key="3">
    <source>
        <dbReference type="PROSITE" id="PS51823"/>
    </source>
</evidence>
<dbReference type="SMART" id="SM00028">
    <property type="entry name" value="TPR"/>
    <property type="match status" value="5"/>
</dbReference>
<dbReference type="PROSITE" id="PS51823">
    <property type="entry name" value="CLU"/>
    <property type="match status" value="1"/>
</dbReference>
<dbReference type="Pfam" id="PF13181">
    <property type="entry name" value="TPR_8"/>
    <property type="match status" value="1"/>
</dbReference>
<dbReference type="Pfam" id="PF12807">
    <property type="entry name" value="eIF3_p135"/>
    <property type="match status" value="1"/>
</dbReference>
<name>A0A9W7AT88_9STRA</name>